<accession>A0A6J5LXF2</accession>
<keyword evidence="1" id="KW-0175">Coiled coil</keyword>
<evidence type="ECO:0000313" key="2">
    <source>
        <dbReference type="EMBL" id="CAB4138781.1"/>
    </source>
</evidence>
<organism evidence="2">
    <name type="scientific">uncultured Caudovirales phage</name>
    <dbReference type="NCBI Taxonomy" id="2100421"/>
    <lineage>
        <taxon>Viruses</taxon>
        <taxon>Duplodnaviria</taxon>
        <taxon>Heunggongvirae</taxon>
        <taxon>Uroviricota</taxon>
        <taxon>Caudoviricetes</taxon>
        <taxon>Peduoviridae</taxon>
        <taxon>Maltschvirus</taxon>
        <taxon>Maltschvirus maltsch</taxon>
    </lineage>
</organism>
<evidence type="ECO:0000256" key="1">
    <source>
        <dbReference type="SAM" id="Coils"/>
    </source>
</evidence>
<name>A0A6J5LXF2_9CAUD</name>
<proteinExistence type="predicted"/>
<reference evidence="2" key="1">
    <citation type="submission" date="2020-04" db="EMBL/GenBank/DDBJ databases">
        <authorList>
            <person name="Chiriac C."/>
            <person name="Salcher M."/>
            <person name="Ghai R."/>
            <person name="Kavagutti S V."/>
        </authorList>
    </citation>
    <scope>NUCLEOTIDE SEQUENCE</scope>
</reference>
<dbReference type="EMBL" id="LR796349">
    <property type="protein sequence ID" value="CAB4138781.1"/>
    <property type="molecule type" value="Genomic_DNA"/>
</dbReference>
<gene>
    <name evidence="2" type="ORF">UFOVP344_53</name>
</gene>
<sequence length="107" mass="12232">MTEVTQADRDAAAEAFFCKPLLNEKYNDDRRVRAFARHRQQTTEALQADNAKLQADNAKLREALMHYDAALKSSWPYGAKGDAWEHWNEARITLQEAGQTFTRSSDT</sequence>
<protein>
    <submittedName>
        <fullName evidence="2">Uncharacterized protein</fullName>
    </submittedName>
</protein>
<feature type="coiled-coil region" evidence="1">
    <location>
        <begin position="43"/>
        <end position="70"/>
    </location>
</feature>